<dbReference type="Pfam" id="PF23106">
    <property type="entry name" value="EGF_Teneurin"/>
    <property type="match status" value="1"/>
</dbReference>
<gene>
    <name evidence="6" type="primary">NAGPA</name>
</gene>
<dbReference type="GeneID" id="129340683"/>
<dbReference type="InterPro" id="IPR018711">
    <property type="entry name" value="NAGPA"/>
</dbReference>
<keyword evidence="5" id="KW-1185">Reference proteome</keyword>
<keyword evidence="3" id="KW-1133">Transmembrane helix</keyword>
<dbReference type="InterPro" id="IPR000742">
    <property type="entry name" value="EGF"/>
</dbReference>
<dbReference type="PROSITE" id="PS50026">
    <property type="entry name" value="EGF_3"/>
    <property type="match status" value="1"/>
</dbReference>
<dbReference type="GO" id="GO:0033299">
    <property type="term" value="P:secretion of lysosomal enzymes"/>
    <property type="evidence" value="ECO:0007669"/>
    <property type="project" value="TreeGrafter"/>
</dbReference>
<protein>
    <submittedName>
        <fullName evidence="6">N-acetylglucosamine-1-phosphodiester alpha-N-acetylglucosaminidase</fullName>
    </submittedName>
</protein>
<organism evidence="5 6">
    <name type="scientific">Eublepharis macularius</name>
    <name type="common">Leopard gecko</name>
    <name type="synonym">Cyrtodactylus macularius</name>
    <dbReference type="NCBI Taxonomy" id="481883"/>
    <lineage>
        <taxon>Eukaryota</taxon>
        <taxon>Metazoa</taxon>
        <taxon>Chordata</taxon>
        <taxon>Craniata</taxon>
        <taxon>Vertebrata</taxon>
        <taxon>Euteleostomi</taxon>
        <taxon>Lepidosauria</taxon>
        <taxon>Squamata</taxon>
        <taxon>Bifurcata</taxon>
        <taxon>Gekkota</taxon>
        <taxon>Eublepharidae</taxon>
        <taxon>Eublepharinae</taxon>
        <taxon>Eublepharis</taxon>
    </lineage>
</organism>
<dbReference type="Proteomes" id="UP001190640">
    <property type="component" value="Chromosome 12"/>
</dbReference>
<dbReference type="KEGG" id="emc:129340683"/>
<evidence type="ECO:0000256" key="1">
    <source>
        <dbReference type="PROSITE-ProRule" id="PRU00076"/>
    </source>
</evidence>
<evidence type="ECO:0000256" key="3">
    <source>
        <dbReference type="SAM" id="Phobius"/>
    </source>
</evidence>
<dbReference type="PANTHER" id="PTHR40446:SF2">
    <property type="entry name" value="N-ACETYLGLUCOSAMINE-1-PHOSPHODIESTER ALPHA-N-ACETYLGLUCOSAMINIDASE"/>
    <property type="match status" value="1"/>
</dbReference>
<accession>A0AA97K4Y6</accession>
<evidence type="ECO:0000256" key="2">
    <source>
        <dbReference type="SAM" id="MobiDB-lite"/>
    </source>
</evidence>
<dbReference type="CTD" id="51172"/>
<dbReference type="RefSeq" id="XP_054851590.1">
    <property type="nucleotide sequence ID" value="XM_054995615.1"/>
</dbReference>
<evidence type="ECO:0000313" key="6">
    <source>
        <dbReference type="RefSeq" id="XP_054851590.1"/>
    </source>
</evidence>
<dbReference type="PANTHER" id="PTHR40446">
    <property type="entry name" value="N-ACETYLGLUCOSAMINE-1-PHOSPHODIESTER ALPHA-N-ACETYLGLUCOSAMINIDASE"/>
    <property type="match status" value="1"/>
</dbReference>
<proteinExistence type="predicted"/>
<keyword evidence="1" id="KW-0245">EGF-like domain</keyword>
<dbReference type="AlphaFoldDB" id="A0AA97K4Y6"/>
<feature type="region of interest" description="Disordered" evidence="2">
    <location>
        <begin position="569"/>
        <end position="600"/>
    </location>
</feature>
<feature type="domain" description="EGF-like" evidence="4">
    <location>
        <begin position="421"/>
        <end position="456"/>
    </location>
</feature>
<dbReference type="PROSITE" id="PS00022">
    <property type="entry name" value="EGF_1"/>
    <property type="match status" value="2"/>
</dbReference>
<feature type="compositionally biased region" description="Polar residues" evidence="2">
    <location>
        <begin position="569"/>
        <end position="579"/>
    </location>
</feature>
<keyword evidence="1" id="KW-1015">Disulfide bond</keyword>
<sequence>MAAPTERLPCALRPAVGALRAASSLALLCCLVGVRGREVIWNSLNDDLLLPYPPSQHGPNHHHRYVRDCQLLVHGNTTHESWPSDNSSITPLATTRAFVSYFPPKGQNQREVYGHFTVVRDPLRTFSVLEPGGQGGCWNHTRATVEETARLGKCLVAQNGGYFDVDTGECFGNIVSNGQLVQTSTGLQNAQFGIRQDGTLVFGYLSEEEVLAKENPFVQLVSGVVWLVRNGEVYVNQSRALECSKTQKSGPFDMFINTVSARTAVGHDKEGHLVLMHVDGQTDRRGLSLWEMADLLKQQGIVNAINMDGGGSATLVLNGTLSSYPSDHCQPDPMWRCPRHITTILCVHEPLCQPPDCSGHGDCLLGKCQCSGAFWRGPACNILDCGPSNCTPHGMCTEMGCLCNAGWIGPNCSKACVNGSYGDGCAQKCLCLNGGLCDPVQGLCTCLAGYRGTLCEEACPLGRYGPNCQETCQCPNDCLCDPKTGSCSASYNSSVPPDELAKAAQCLLRASPKSELIFTEKTWVGITSVLVLLLLLSAVGNARFIFCWSTGRQKHSKYTYQPLEEVNGESTHTYSSTAWKNEDDAADERDLDQPETVELL</sequence>
<evidence type="ECO:0000313" key="5">
    <source>
        <dbReference type="Proteomes" id="UP001190640"/>
    </source>
</evidence>
<feature type="transmembrane region" description="Helical" evidence="3">
    <location>
        <begin position="523"/>
        <end position="546"/>
    </location>
</feature>
<dbReference type="Pfam" id="PF09992">
    <property type="entry name" value="NAGPA"/>
    <property type="match status" value="1"/>
</dbReference>
<evidence type="ECO:0000259" key="4">
    <source>
        <dbReference type="PROSITE" id="PS50026"/>
    </source>
</evidence>
<dbReference type="Gene3D" id="2.170.300.10">
    <property type="entry name" value="Tie2 ligand-binding domain superfamily"/>
    <property type="match status" value="1"/>
</dbReference>
<keyword evidence="3" id="KW-0812">Transmembrane</keyword>
<feature type="compositionally biased region" description="Acidic residues" evidence="2">
    <location>
        <begin position="584"/>
        <end position="600"/>
    </location>
</feature>
<comment type="caution">
    <text evidence="1">Lacks conserved residue(s) required for the propagation of feature annotation.</text>
</comment>
<name>A0AA97K4Y6_EUBMA</name>
<feature type="disulfide bond" evidence="1">
    <location>
        <begin position="446"/>
        <end position="455"/>
    </location>
</feature>
<dbReference type="SMART" id="SM00181">
    <property type="entry name" value="EGF"/>
    <property type="match status" value="3"/>
</dbReference>
<keyword evidence="3" id="KW-0472">Membrane</keyword>
<reference evidence="6" key="1">
    <citation type="submission" date="2025-08" db="UniProtKB">
        <authorList>
            <consortium name="RefSeq"/>
        </authorList>
    </citation>
    <scope>IDENTIFICATION</scope>
    <source>
        <tissue evidence="6">Blood</tissue>
    </source>
</reference>